<keyword evidence="3" id="KW-1185">Reference proteome</keyword>
<evidence type="ECO:0008006" key="4">
    <source>
        <dbReference type="Google" id="ProtNLM"/>
    </source>
</evidence>
<organism evidence="2 3">
    <name type="scientific">Liparis tanakae</name>
    <name type="common">Tanaka's snailfish</name>
    <dbReference type="NCBI Taxonomy" id="230148"/>
    <lineage>
        <taxon>Eukaryota</taxon>
        <taxon>Metazoa</taxon>
        <taxon>Chordata</taxon>
        <taxon>Craniata</taxon>
        <taxon>Vertebrata</taxon>
        <taxon>Euteleostomi</taxon>
        <taxon>Actinopterygii</taxon>
        <taxon>Neopterygii</taxon>
        <taxon>Teleostei</taxon>
        <taxon>Neoteleostei</taxon>
        <taxon>Acanthomorphata</taxon>
        <taxon>Eupercaria</taxon>
        <taxon>Perciformes</taxon>
        <taxon>Cottioidei</taxon>
        <taxon>Cottales</taxon>
        <taxon>Liparidae</taxon>
        <taxon>Liparis</taxon>
    </lineage>
</organism>
<comment type="caution">
    <text evidence="2">The sequence shown here is derived from an EMBL/GenBank/DDBJ whole genome shotgun (WGS) entry which is preliminary data.</text>
</comment>
<dbReference type="Proteomes" id="UP000314294">
    <property type="component" value="Unassembled WGS sequence"/>
</dbReference>
<evidence type="ECO:0000256" key="1">
    <source>
        <dbReference type="SAM" id="SignalP"/>
    </source>
</evidence>
<keyword evidence="1" id="KW-0732">Signal</keyword>
<proteinExistence type="predicted"/>
<protein>
    <recommendedName>
        <fullName evidence="4">Secreted protein</fullName>
    </recommendedName>
</protein>
<accession>A0A4Z2IX07</accession>
<evidence type="ECO:0000313" key="2">
    <source>
        <dbReference type="EMBL" id="TNN82287.1"/>
    </source>
</evidence>
<name>A0A4Z2IX07_9TELE</name>
<sequence>MMMMMMMMTINWSDACVSPELSSTVIARYPVTSLSSETPQSSTRALCCVGAKPPEGSEQSSTNSSWCSFTGFVEPGHGERCERVSSELLCCGSDTSRHRERSVPDM</sequence>
<gene>
    <name evidence="2" type="ORF">EYF80_007408</name>
</gene>
<dbReference type="EMBL" id="SRLO01000040">
    <property type="protein sequence ID" value="TNN82287.1"/>
    <property type="molecule type" value="Genomic_DNA"/>
</dbReference>
<feature type="signal peptide" evidence="1">
    <location>
        <begin position="1"/>
        <end position="15"/>
    </location>
</feature>
<feature type="chain" id="PRO_5021205820" description="Secreted protein" evidence="1">
    <location>
        <begin position="16"/>
        <end position="106"/>
    </location>
</feature>
<dbReference type="AlphaFoldDB" id="A0A4Z2IX07"/>
<evidence type="ECO:0000313" key="3">
    <source>
        <dbReference type="Proteomes" id="UP000314294"/>
    </source>
</evidence>
<reference evidence="2 3" key="1">
    <citation type="submission" date="2019-03" db="EMBL/GenBank/DDBJ databases">
        <title>First draft genome of Liparis tanakae, snailfish: a comprehensive survey of snailfish specific genes.</title>
        <authorList>
            <person name="Kim W."/>
            <person name="Song I."/>
            <person name="Jeong J.-H."/>
            <person name="Kim D."/>
            <person name="Kim S."/>
            <person name="Ryu S."/>
            <person name="Song J.Y."/>
            <person name="Lee S.K."/>
        </authorList>
    </citation>
    <scope>NUCLEOTIDE SEQUENCE [LARGE SCALE GENOMIC DNA]</scope>
    <source>
        <tissue evidence="2">Muscle</tissue>
    </source>
</reference>